<accession>A0A8B6GQ13</accession>
<dbReference type="OrthoDB" id="6160741at2759"/>
<organism evidence="5 6">
    <name type="scientific">Mytilus galloprovincialis</name>
    <name type="common">Mediterranean mussel</name>
    <dbReference type="NCBI Taxonomy" id="29158"/>
    <lineage>
        <taxon>Eukaryota</taxon>
        <taxon>Metazoa</taxon>
        <taxon>Spiralia</taxon>
        <taxon>Lophotrochozoa</taxon>
        <taxon>Mollusca</taxon>
        <taxon>Bivalvia</taxon>
        <taxon>Autobranchia</taxon>
        <taxon>Pteriomorphia</taxon>
        <taxon>Mytilida</taxon>
        <taxon>Mytiloidea</taxon>
        <taxon>Mytilidae</taxon>
        <taxon>Mytilinae</taxon>
        <taxon>Mytilus</taxon>
    </lineage>
</organism>
<keyword evidence="2" id="KW-0547">Nucleotide-binding</keyword>
<dbReference type="Pfam" id="PF03281">
    <property type="entry name" value="Mab-21"/>
    <property type="match status" value="1"/>
</dbReference>
<comment type="similarity">
    <text evidence="1">Belongs to the mab-21 family.</text>
</comment>
<evidence type="ECO:0000256" key="2">
    <source>
        <dbReference type="ARBA" id="ARBA00022741"/>
    </source>
</evidence>
<evidence type="ECO:0000256" key="3">
    <source>
        <dbReference type="ARBA" id="ARBA00022840"/>
    </source>
</evidence>
<evidence type="ECO:0000259" key="4">
    <source>
        <dbReference type="Pfam" id="PF03281"/>
    </source>
</evidence>
<dbReference type="InterPro" id="IPR024810">
    <property type="entry name" value="MAB21L/cGLR"/>
</dbReference>
<dbReference type="InterPro" id="IPR046903">
    <property type="entry name" value="Mab-21-like_nuc_Trfase"/>
</dbReference>
<evidence type="ECO:0000256" key="1">
    <source>
        <dbReference type="ARBA" id="ARBA00008307"/>
    </source>
</evidence>
<dbReference type="Gene3D" id="1.10.1410.40">
    <property type="match status" value="1"/>
</dbReference>
<sequence length="484" mass="56106">MEKAFLKYIYRRHCKFDEHSEVVNEIEKTVQSIVDKVLARVAKKTPVLEISKTVSGGSFYEQTKVGAPDEFDYMVIVQLLSLPGTVKLEEGCTPWYKKIHITSDADKYKDYLESEDKLSNELLTRKFWGSLLVQCQNEVISETFKYGTIRTKGCKSRKLLLEYIKHERVETLEVNYDENQVSDSKELVHLPYMEIGVDLMIAIDYPNIADVFSQEGFPSEWSDLVREKGCQLVAKSCQSLNPCSTCWHVSLATSESSLMREMDAKHKKCYQVLKYLMIREVSFPGKCANLSSYMLKNAFMFHVYGKTNCSKDEQSCIYAVLDYIAYNFRQGKMPCFLSRNIDTWGPVLKFPALATRSGRYPNTFLDEGTLGIEWYAVCWLELWCRVVLKVQSLLREVKTHDDQAIQEQFYMMKESMVLLIECYCKHTNFIQMPADSKDCKLPTSISETEMNTHFIRYFKRLQELFDVKLGNLVSEEIYTITSSN</sequence>
<protein>
    <recommendedName>
        <fullName evidence="4">Mab-21-like nucleotidyltransferase domain-containing protein</fullName>
    </recommendedName>
</protein>
<comment type="caution">
    <text evidence="5">The sequence shown here is derived from an EMBL/GenBank/DDBJ whole genome shotgun (WGS) entry which is preliminary data.</text>
</comment>
<reference evidence="5" key="1">
    <citation type="submission" date="2018-11" db="EMBL/GenBank/DDBJ databases">
        <authorList>
            <person name="Alioto T."/>
            <person name="Alioto T."/>
        </authorList>
    </citation>
    <scope>NUCLEOTIDE SEQUENCE</scope>
</reference>
<dbReference type="PANTHER" id="PTHR10656:SF42">
    <property type="entry name" value="CYCLIC GMP-AMP SYNTHASE-LIKE PROTEIN-RELATED"/>
    <property type="match status" value="1"/>
</dbReference>
<dbReference type="EMBL" id="UYJE01008779">
    <property type="protein sequence ID" value="VDI67183.1"/>
    <property type="molecule type" value="Genomic_DNA"/>
</dbReference>
<dbReference type="AlphaFoldDB" id="A0A8B6GQ13"/>
<feature type="domain" description="Mab-21-like nucleotidyltransferase" evidence="4">
    <location>
        <begin position="59"/>
        <end position="260"/>
    </location>
</feature>
<name>A0A8B6GQ13_MYTGA</name>
<keyword evidence="6" id="KW-1185">Reference proteome</keyword>
<evidence type="ECO:0000313" key="6">
    <source>
        <dbReference type="Proteomes" id="UP000596742"/>
    </source>
</evidence>
<dbReference type="Gene3D" id="3.30.460.90">
    <property type="match status" value="1"/>
</dbReference>
<dbReference type="SMART" id="SM01265">
    <property type="entry name" value="Mab-21"/>
    <property type="match status" value="1"/>
</dbReference>
<keyword evidence="3" id="KW-0067">ATP-binding</keyword>
<dbReference type="GO" id="GO:0005524">
    <property type="term" value="F:ATP binding"/>
    <property type="evidence" value="ECO:0007669"/>
    <property type="project" value="UniProtKB-KW"/>
</dbReference>
<dbReference type="PANTHER" id="PTHR10656">
    <property type="entry name" value="CELL FATE DETERMINING PROTEIN MAB21-RELATED"/>
    <property type="match status" value="1"/>
</dbReference>
<gene>
    <name evidence="5" type="ORF">MGAL_10B066292</name>
</gene>
<proteinExistence type="inferred from homology"/>
<dbReference type="Proteomes" id="UP000596742">
    <property type="component" value="Unassembled WGS sequence"/>
</dbReference>
<evidence type="ECO:0000313" key="5">
    <source>
        <dbReference type="EMBL" id="VDI67183.1"/>
    </source>
</evidence>